<organism evidence="1 2">
    <name type="scientific">Candidatus Eisenbergiella intestinigallinarum</name>
    <dbReference type="NCBI Taxonomy" id="2838549"/>
    <lineage>
        <taxon>Bacteria</taxon>
        <taxon>Bacillati</taxon>
        <taxon>Bacillota</taxon>
        <taxon>Clostridia</taxon>
        <taxon>Lachnospirales</taxon>
        <taxon>Lachnospiraceae</taxon>
        <taxon>Eisenbergiella</taxon>
    </lineage>
</organism>
<dbReference type="CDD" id="cd09911">
    <property type="entry name" value="Lin0431_like"/>
    <property type="match status" value="1"/>
</dbReference>
<comment type="caution">
    <text evidence="1">The sequence shown here is derived from an EMBL/GenBank/DDBJ whole genome shotgun (WGS) entry which is preliminary data.</text>
</comment>
<evidence type="ECO:0000313" key="1">
    <source>
        <dbReference type="EMBL" id="HJC86970.1"/>
    </source>
</evidence>
<dbReference type="EMBL" id="DWVS01000070">
    <property type="protein sequence ID" value="HJC86970.1"/>
    <property type="molecule type" value="Genomic_DNA"/>
</dbReference>
<gene>
    <name evidence="1" type="ORF">H9926_03015</name>
</gene>
<name>A0A9D2TRZ4_9FIRM</name>
<reference evidence="1" key="2">
    <citation type="submission" date="2021-04" db="EMBL/GenBank/DDBJ databases">
        <authorList>
            <person name="Gilroy R."/>
        </authorList>
    </citation>
    <scope>NUCLEOTIDE SEQUENCE</scope>
    <source>
        <strain evidence="1">ChiBcec1-1630</strain>
    </source>
</reference>
<sequence length="127" mass="13891">MFDRAIMTKADLLLLAAALCAALLFVLYLFFAGREGSMVRVVCSGRLWGEYSLQEDREITVALENGTNLLIIRDGQVWMEEADCPDRLCVRQGAVSRVGESIICLPHELVVTVEGEETDNGLDGVAG</sequence>
<proteinExistence type="predicted"/>
<accession>A0A9D2TRZ4</accession>
<dbReference type="AlphaFoldDB" id="A0A9D2TRZ4"/>
<evidence type="ECO:0000313" key="2">
    <source>
        <dbReference type="Proteomes" id="UP000823922"/>
    </source>
</evidence>
<reference evidence="1" key="1">
    <citation type="journal article" date="2021" name="PeerJ">
        <title>Extensive microbial diversity within the chicken gut microbiome revealed by metagenomics and culture.</title>
        <authorList>
            <person name="Gilroy R."/>
            <person name="Ravi A."/>
            <person name="Getino M."/>
            <person name="Pursley I."/>
            <person name="Horton D.L."/>
            <person name="Alikhan N.F."/>
            <person name="Baker D."/>
            <person name="Gharbi K."/>
            <person name="Hall N."/>
            <person name="Watson M."/>
            <person name="Adriaenssens E.M."/>
            <person name="Foster-Nyarko E."/>
            <person name="Jarju S."/>
            <person name="Secka A."/>
            <person name="Antonio M."/>
            <person name="Oren A."/>
            <person name="Chaudhuri R.R."/>
            <person name="La Ragione R."/>
            <person name="Hildebrand F."/>
            <person name="Pallen M.J."/>
        </authorList>
    </citation>
    <scope>NUCLEOTIDE SEQUENCE</scope>
    <source>
        <strain evidence="1">ChiBcec1-1630</strain>
    </source>
</reference>
<protein>
    <submittedName>
        <fullName evidence="1">NusG domain II-containing protein</fullName>
    </submittedName>
</protein>
<dbReference type="Proteomes" id="UP000823922">
    <property type="component" value="Unassembled WGS sequence"/>
</dbReference>
<dbReference type="InterPro" id="IPR038690">
    <property type="entry name" value="NusG_2_sf"/>
</dbReference>
<dbReference type="Pfam" id="PF07009">
    <property type="entry name" value="NusG_II"/>
    <property type="match status" value="1"/>
</dbReference>
<dbReference type="Gene3D" id="2.60.320.10">
    <property type="entry name" value="N-utilization substance G protein NusG, insert domain"/>
    <property type="match status" value="1"/>
</dbReference>